<gene>
    <name evidence="1" type="ORF">EGYM00392_LOCUS44525</name>
</gene>
<proteinExistence type="predicted"/>
<protein>
    <submittedName>
        <fullName evidence="1">Uncharacterized protein</fullName>
    </submittedName>
</protein>
<evidence type="ECO:0000313" key="1">
    <source>
        <dbReference type="EMBL" id="CAD9033378.1"/>
    </source>
</evidence>
<name>A0A7S1J5K4_9EUGL</name>
<dbReference type="AlphaFoldDB" id="A0A7S1J5K4"/>
<organism evidence="1">
    <name type="scientific">Eutreptiella gymnastica</name>
    <dbReference type="NCBI Taxonomy" id="73025"/>
    <lineage>
        <taxon>Eukaryota</taxon>
        <taxon>Discoba</taxon>
        <taxon>Euglenozoa</taxon>
        <taxon>Euglenida</taxon>
        <taxon>Spirocuta</taxon>
        <taxon>Euglenophyceae</taxon>
        <taxon>Eutreptiales</taxon>
        <taxon>Eutreptiaceae</taxon>
        <taxon>Eutreptiella</taxon>
    </lineage>
</organism>
<reference evidence="1" key="1">
    <citation type="submission" date="2021-01" db="EMBL/GenBank/DDBJ databases">
        <authorList>
            <person name="Corre E."/>
            <person name="Pelletier E."/>
            <person name="Niang G."/>
            <person name="Scheremetjew M."/>
            <person name="Finn R."/>
            <person name="Kale V."/>
            <person name="Holt S."/>
            <person name="Cochrane G."/>
            <person name="Meng A."/>
            <person name="Brown T."/>
            <person name="Cohen L."/>
        </authorList>
    </citation>
    <scope>NUCLEOTIDE SEQUENCE</scope>
    <source>
        <strain evidence="1">NIES-381</strain>
    </source>
</reference>
<sequence>MQIACLSDGLSIPVCAGTEVVLRTHPLGVLCAFFVLVVLQDGHAHLLWQWLHRPHEIPSVTTLLCPPVHVPFWSLFLDLVEAFPAEPGVDAPVGSTRCGLGA</sequence>
<accession>A0A7S1J5K4</accession>
<dbReference type="EMBL" id="HBGA01120315">
    <property type="protein sequence ID" value="CAD9033378.1"/>
    <property type="molecule type" value="Transcribed_RNA"/>
</dbReference>